<reference evidence="2 3" key="1">
    <citation type="submission" date="2018-06" db="EMBL/GenBank/DDBJ databases">
        <title>Comparative genomics reveals the genomic features of Rhizophagus irregularis, R. cerebriforme, R. diaphanum and Gigaspora rosea, and their symbiotic lifestyle signature.</title>
        <authorList>
            <person name="Morin E."/>
            <person name="San Clemente H."/>
            <person name="Chen E.C.H."/>
            <person name="De La Providencia I."/>
            <person name="Hainaut M."/>
            <person name="Kuo A."/>
            <person name="Kohler A."/>
            <person name="Murat C."/>
            <person name="Tang N."/>
            <person name="Roy S."/>
            <person name="Loubradou J."/>
            <person name="Henrissat B."/>
            <person name="Grigoriev I.V."/>
            <person name="Corradi N."/>
            <person name="Roux C."/>
            <person name="Martin F.M."/>
        </authorList>
    </citation>
    <scope>NUCLEOTIDE SEQUENCE [LARGE SCALE GENOMIC DNA]</scope>
    <source>
        <strain evidence="2 3">DAOM 227022</strain>
    </source>
</reference>
<proteinExistence type="predicted"/>
<accession>A0A397SQM4</accession>
<dbReference type="EMBL" id="QKYT01000458">
    <property type="protein sequence ID" value="RIA84964.1"/>
    <property type="molecule type" value="Genomic_DNA"/>
</dbReference>
<keyword evidence="1" id="KW-0472">Membrane</keyword>
<sequence length="127" mass="14315">MSNNDHTDLEKTDDVEMMEEDFGFDNEVHLIKLIDIFDGNWSMGLIGGAWGLAAAMYSLLLVGADTLRPWGIVQLYCCGVSRLTRNKLKKSLPTIPFFNTDIKNNPPIHDLSLDEKIELIQNITSVF</sequence>
<gene>
    <name evidence="2" type="ORF">C1645_831540</name>
</gene>
<dbReference type="AlphaFoldDB" id="A0A397SQM4"/>
<evidence type="ECO:0000256" key="1">
    <source>
        <dbReference type="SAM" id="Phobius"/>
    </source>
</evidence>
<evidence type="ECO:0000313" key="2">
    <source>
        <dbReference type="EMBL" id="RIA84964.1"/>
    </source>
</evidence>
<keyword evidence="1" id="KW-1133">Transmembrane helix</keyword>
<feature type="transmembrane region" description="Helical" evidence="1">
    <location>
        <begin position="41"/>
        <end position="62"/>
    </location>
</feature>
<organism evidence="2 3">
    <name type="scientific">Glomus cerebriforme</name>
    <dbReference type="NCBI Taxonomy" id="658196"/>
    <lineage>
        <taxon>Eukaryota</taxon>
        <taxon>Fungi</taxon>
        <taxon>Fungi incertae sedis</taxon>
        <taxon>Mucoromycota</taxon>
        <taxon>Glomeromycotina</taxon>
        <taxon>Glomeromycetes</taxon>
        <taxon>Glomerales</taxon>
        <taxon>Glomeraceae</taxon>
        <taxon>Glomus</taxon>
    </lineage>
</organism>
<evidence type="ECO:0000313" key="3">
    <source>
        <dbReference type="Proteomes" id="UP000265703"/>
    </source>
</evidence>
<dbReference type="Proteomes" id="UP000265703">
    <property type="component" value="Unassembled WGS sequence"/>
</dbReference>
<protein>
    <submittedName>
        <fullName evidence="2">Uncharacterized protein</fullName>
    </submittedName>
</protein>
<keyword evidence="1" id="KW-0812">Transmembrane</keyword>
<comment type="caution">
    <text evidence="2">The sequence shown here is derived from an EMBL/GenBank/DDBJ whole genome shotgun (WGS) entry which is preliminary data.</text>
</comment>
<name>A0A397SQM4_9GLOM</name>
<keyword evidence="3" id="KW-1185">Reference proteome</keyword>